<feature type="domain" description="GIR1-like zinc ribbon" evidence="2">
    <location>
        <begin position="62"/>
        <end position="97"/>
    </location>
</feature>
<dbReference type="PANTHER" id="PTHR33177">
    <property type="entry name" value="PUTATIVE-RELATED"/>
    <property type="match status" value="1"/>
</dbReference>
<feature type="compositionally biased region" description="Low complexity" evidence="1">
    <location>
        <begin position="97"/>
        <end position="115"/>
    </location>
</feature>
<dbReference type="InterPro" id="IPR056440">
    <property type="entry name" value="Zn-ribbon_GIR1"/>
</dbReference>
<evidence type="ECO:0000313" key="3">
    <source>
        <dbReference type="EMBL" id="KAF3337609.1"/>
    </source>
</evidence>
<dbReference type="InterPro" id="IPR055281">
    <property type="entry name" value="GIR1-2/SIED1"/>
</dbReference>
<feature type="region of interest" description="Disordered" evidence="1">
    <location>
        <begin position="96"/>
        <end position="115"/>
    </location>
</feature>
<dbReference type="OrthoDB" id="1930194at2759"/>
<evidence type="ECO:0000259" key="2">
    <source>
        <dbReference type="Pfam" id="PF24747"/>
    </source>
</evidence>
<dbReference type="PANTHER" id="PTHR33177:SF74">
    <property type="entry name" value="PROTEIN GL2-INTERACTING REPRESSOR 1"/>
    <property type="match status" value="1"/>
</dbReference>
<keyword evidence="4" id="KW-1185">Reference proteome</keyword>
<name>A0A833RNP0_9POAL</name>
<reference evidence="3" key="1">
    <citation type="submission" date="2020-01" db="EMBL/GenBank/DDBJ databases">
        <title>Genome sequence of Kobresia littledalei, the first chromosome-level genome in the family Cyperaceae.</title>
        <authorList>
            <person name="Qu G."/>
        </authorList>
    </citation>
    <scope>NUCLEOTIDE SEQUENCE</scope>
    <source>
        <strain evidence="3">C.B.Clarke</strain>
        <tissue evidence="3">Leaf</tissue>
    </source>
</reference>
<evidence type="ECO:0000313" key="4">
    <source>
        <dbReference type="Proteomes" id="UP000623129"/>
    </source>
</evidence>
<proteinExistence type="predicted"/>
<dbReference type="EMBL" id="SWLB01000006">
    <property type="protein sequence ID" value="KAF3337609.1"/>
    <property type="molecule type" value="Genomic_DNA"/>
</dbReference>
<sequence length="115" mass="12804">MSRNNRRNGRLELKLNLSPPVRGDSSRQMMHRVEQEEEDDDSSSPSSCVSSENEQGSPEAASMVLAACPRCFMYVMLSEADPRCPKCKRPVILDFLRSNTGNNGNNSNGNNNRRG</sequence>
<accession>A0A833RNP0</accession>
<dbReference type="Proteomes" id="UP000623129">
    <property type="component" value="Unassembled WGS sequence"/>
</dbReference>
<organism evidence="3 4">
    <name type="scientific">Carex littledalei</name>
    <dbReference type="NCBI Taxonomy" id="544730"/>
    <lineage>
        <taxon>Eukaryota</taxon>
        <taxon>Viridiplantae</taxon>
        <taxon>Streptophyta</taxon>
        <taxon>Embryophyta</taxon>
        <taxon>Tracheophyta</taxon>
        <taxon>Spermatophyta</taxon>
        <taxon>Magnoliopsida</taxon>
        <taxon>Liliopsida</taxon>
        <taxon>Poales</taxon>
        <taxon>Cyperaceae</taxon>
        <taxon>Cyperoideae</taxon>
        <taxon>Cariceae</taxon>
        <taxon>Carex</taxon>
        <taxon>Carex subgen. Euthyceras</taxon>
    </lineage>
</organism>
<comment type="caution">
    <text evidence="3">The sequence shown here is derived from an EMBL/GenBank/DDBJ whole genome shotgun (WGS) entry which is preliminary data.</text>
</comment>
<dbReference type="Pfam" id="PF24747">
    <property type="entry name" value="Zn-ribbon_GIR1"/>
    <property type="match status" value="1"/>
</dbReference>
<dbReference type="AlphaFoldDB" id="A0A833RNP0"/>
<evidence type="ECO:0000256" key="1">
    <source>
        <dbReference type="SAM" id="MobiDB-lite"/>
    </source>
</evidence>
<protein>
    <recommendedName>
        <fullName evidence="2">GIR1-like zinc ribbon domain-containing protein</fullName>
    </recommendedName>
</protein>
<gene>
    <name evidence="3" type="ORF">FCM35_KLT18196</name>
</gene>
<feature type="region of interest" description="Disordered" evidence="1">
    <location>
        <begin position="1"/>
        <end position="60"/>
    </location>
</feature>
<feature type="compositionally biased region" description="Low complexity" evidence="1">
    <location>
        <begin position="43"/>
        <end position="54"/>
    </location>
</feature>